<organism evidence="1 2">
    <name type="scientific">Chthoniobacter flavus Ellin428</name>
    <dbReference type="NCBI Taxonomy" id="497964"/>
    <lineage>
        <taxon>Bacteria</taxon>
        <taxon>Pseudomonadati</taxon>
        <taxon>Verrucomicrobiota</taxon>
        <taxon>Spartobacteria</taxon>
        <taxon>Chthoniobacterales</taxon>
        <taxon>Chthoniobacteraceae</taxon>
        <taxon>Chthoniobacter</taxon>
    </lineage>
</organism>
<proteinExistence type="predicted"/>
<evidence type="ECO:0000313" key="1">
    <source>
        <dbReference type="EMBL" id="EDY18899.1"/>
    </source>
</evidence>
<comment type="caution">
    <text evidence="1">The sequence shown here is derived from an EMBL/GenBank/DDBJ whole genome shotgun (WGS) entry which is preliminary data.</text>
</comment>
<sequence length="35" mass="4067">MKGWKEFARESESRANVSENPYGYLRKPSFSMAVL</sequence>
<dbReference type="EMBL" id="ABVL01000010">
    <property type="protein sequence ID" value="EDY18899.1"/>
    <property type="molecule type" value="Genomic_DNA"/>
</dbReference>
<name>B4D3R9_9BACT</name>
<dbReference type="InParanoid" id="B4D3R9"/>
<gene>
    <name evidence="1" type="ORF">CfE428DRAFT_3557</name>
</gene>
<dbReference type="Proteomes" id="UP000005824">
    <property type="component" value="Unassembled WGS sequence"/>
</dbReference>
<keyword evidence="2" id="KW-1185">Reference proteome</keyword>
<dbReference type="AlphaFoldDB" id="B4D3R9"/>
<protein>
    <submittedName>
        <fullName evidence="1">Uncharacterized protein</fullName>
    </submittedName>
</protein>
<evidence type="ECO:0000313" key="2">
    <source>
        <dbReference type="Proteomes" id="UP000005824"/>
    </source>
</evidence>
<reference evidence="1 2" key="1">
    <citation type="journal article" date="2011" name="J. Bacteriol.">
        <title>Genome sequence of Chthoniobacter flavus Ellin428, an aerobic heterotrophic soil bacterium.</title>
        <authorList>
            <person name="Kant R."/>
            <person name="van Passel M.W."/>
            <person name="Palva A."/>
            <person name="Lucas S."/>
            <person name="Lapidus A."/>
            <person name="Glavina Del Rio T."/>
            <person name="Dalin E."/>
            <person name="Tice H."/>
            <person name="Bruce D."/>
            <person name="Goodwin L."/>
            <person name="Pitluck S."/>
            <person name="Larimer F.W."/>
            <person name="Land M.L."/>
            <person name="Hauser L."/>
            <person name="Sangwan P."/>
            <person name="de Vos W.M."/>
            <person name="Janssen P.H."/>
            <person name="Smidt H."/>
        </authorList>
    </citation>
    <scope>NUCLEOTIDE SEQUENCE [LARGE SCALE GENOMIC DNA]</scope>
    <source>
        <strain evidence="1 2">Ellin428</strain>
    </source>
</reference>
<accession>B4D3R9</accession>